<evidence type="ECO:0000313" key="6">
    <source>
        <dbReference type="Proteomes" id="UP001642406"/>
    </source>
</evidence>
<evidence type="ECO:0000256" key="3">
    <source>
        <dbReference type="SAM" id="MobiDB-lite"/>
    </source>
</evidence>
<feature type="domain" description="Ketopantoate reductase C-terminal" evidence="4">
    <location>
        <begin position="363"/>
        <end position="518"/>
    </location>
</feature>
<name>A0ABP0BCP7_9PEZI</name>
<evidence type="ECO:0000259" key="4">
    <source>
        <dbReference type="Pfam" id="PF08546"/>
    </source>
</evidence>
<accession>A0ABP0BCP7</accession>
<feature type="region of interest" description="Disordered" evidence="3">
    <location>
        <begin position="1"/>
        <end position="40"/>
    </location>
</feature>
<gene>
    <name evidence="5" type="primary">PAN5_1</name>
    <name evidence="5" type="ORF">SBRCBS47491_003133</name>
</gene>
<proteinExistence type="predicted"/>
<dbReference type="EMBL" id="CAWUHC010000020">
    <property type="protein sequence ID" value="CAK7217348.1"/>
    <property type="molecule type" value="Genomic_DNA"/>
</dbReference>
<dbReference type="Pfam" id="PF08546">
    <property type="entry name" value="ApbA_C"/>
    <property type="match status" value="1"/>
</dbReference>
<feature type="region of interest" description="Disordered" evidence="3">
    <location>
        <begin position="257"/>
        <end position="288"/>
    </location>
</feature>
<keyword evidence="6" id="KW-1185">Reference proteome</keyword>
<organism evidence="5 6">
    <name type="scientific">Sporothrix bragantina</name>
    <dbReference type="NCBI Taxonomy" id="671064"/>
    <lineage>
        <taxon>Eukaryota</taxon>
        <taxon>Fungi</taxon>
        <taxon>Dikarya</taxon>
        <taxon>Ascomycota</taxon>
        <taxon>Pezizomycotina</taxon>
        <taxon>Sordariomycetes</taxon>
        <taxon>Sordariomycetidae</taxon>
        <taxon>Ophiostomatales</taxon>
        <taxon>Ophiostomataceae</taxon>
        <taxon>Sporothrix</taxon>
    </lineage>
</organism>
<dbReference type="PANTHER" id="PTHR43765">
    <property type="entry name" value="2-DEHYDROPANTOATE 2-REDUCTASE-RELATED"/>
    <property type="match status" value="1"/>
</dbReference>
<dbReference type="Proteomes" id="UP001642406">
    <property type="component" value="Unassembled WGS sequence"/>
</dbReference>
<feature type="compositionally biased region" description="Pro residues" evidence="3">
    <location>
        <begin position="274"/>
        <end position="287"/>
    </location>
</feature>
<evidence type="ECO:0000256" key="2">
    <source>
        <dbReference type="ARBA" id="ARBA00023002"/>
    </source>
</evidence>
<evidence type="ECO:0000256" key="1">
    <source>
        <dbReference type="ARBA" id="ARBA00022857"/>
    </source>
</evidence>
<dbReference type="SUPFAM" id="SSF48179">
    <property type="entry name" value="6-phosphogluconate dehydrogenase C-terminal domain-like"/>
    <property type="match status" value="1"/>
</dbReference>
<keyword evidence="1" id="KW-0521">NADP</keyword>
<dbReference type="InterPro" id="IPR050838">
    <property type="entry name" value="Ketopantoate_reductase"/>
</dbReference>
<dbReference type="InterPro" id="IPR008927">
    <property type="entry name" value="6-PGluconate_DH-like_C_sf"/>
</dbReference>
<keyword evidence="2" id="KW-0560">Oxidoreductase</keyword>
<dbReference type="InterPro" id="IPR013328">
    <property type="entry name" value="6PGD_dom2"/>
</dbReference>
<sequence length="601" mass="67390">MLDEELDEKMGNGRSSTQAPAPRDTLDESAKPAETVPSTADNATMLDDDIIRLKKPSTMIYIVGGNPEATYLAHSLSILPYMPRVQMLLLSRKFAHNWVREGREVQVLRPGLKPTSKKLRAYLMKSPPSATRQLSKRPLKGRLTRFAPTGTYYKQPIIRNLIITQACAPSIIAVGRLKHRLDNNSTICLVQPGLGVVERLNELFFPDPLTRPRYILAHMTHTLGYTNRSLSVAELKVGRLMLTLYDPPGWRQTATEAVTAEAQRRAQKALPRTPRTPGPDPQSPVPIRPGDLHALDFINEFSTPVPNERLEDDAKIPFQGKNSPLGRSMAYCGLHLMYLMGITPTLHTDFYRYSTFLQHKLPDMITTSATETVATMLDLSLSGGLMNNPEARLMIGRLVTEMISVAVALPETKNDPKLHWFVASGRLKRRINHLLHQHYFHNKDKDGVRRIGDFGDGGHYDRHRGPFVSEGPCRMALRTSLGRRSDIQFLNGYFVRRGLEVGVACPWNEMAIHVVQAKRLANKSNTTKTVNEHSLASKDVRDAIVFVHQATQKRAAANDKELQPKHASAAGKFPWKDFVKDKDATARESTMDTTQTKEYSA</sequence>
<protein>
    <submittedName>
        <fullName evidence="5">2-dehydropantoate 2-reductase (Ketopantoate reductase) (KPA reductase) (KPR)</fullName>
    </submittedName>
</protein>
<evidence type="ECO:0000313" key="5">
    <source>
        <dbReference type="EMBL" id="CAK7217348.1"/>
    </source>
</evidence>
<dbReference type="InterPro" id="IPR013752">
    <property type="entry name" value="KPA_reductase"/>
</dbReference>
<comment type="caution">
    <text evidence="5">The sequence shown here is derived from an EMBL/GenBank/DDBJ whole genome shotgun (WGS) entry which is preliminary data.</text>
</comment>
<dbReference type="PANTHER" id="PTHR43765:SF2">
    <property type="entry name" value="2-DEHYDROPANTOATE 2-REDUCTASE"/>
    <property type="match status" value="1"/>
</dbReference>
<dbReference type="Gene3D" id="1.10.1040.10">
    <property type="entry name" value="N-(1-d-carboxylethyl)-l-norvaline Dehydrogenase, domain 2"/>
    <property type="match status" value="1"/>
</dbReference>
<reference evidence="5 6" key="1">
    <citation type="submission" date="2024-01" db="EMBL/GenBank/DDBJ databases">
        <authorList>
            <person name="Allen C."/>
            <person name="Tagirdzhanova G."/>
        </authorList>
    </citation>
    <scope>NUCLEOTIDE SEQUENCE [LARGE SCALE GENOMIC DNA]</scope>
</reference>